<evidence type="ECO:0000313" key="2">
    <source>
        <dbReference type="Proteomes" id="UP000054223"/>
    </source>
</evidence>
<reference evidence="1 2" key="1">
    <citation type="submission" date="2015-11" db="EMBL/GenBank/DDBJ databases">
        <title>Solirubrum puertoriconensis gen. nov. an environmental bacteria isolated in Puerto Rico.</title>
        <authorList>
            <person name="Cuebas-Irizarry M.F."/>
            <person name="Montalvo-Rodriguez R."/>
        </authorList>
    </citation>
    <scope>NUCLEOTIDE SEQUENCE [LARGE SCALE GENOMIC DNA]</scope>
    <source>
        <strain evidence="1 2">MC1A</strain>
    </source>
</reference>
<gene>
    <name evidence="1" type="ORF">ASU33_16820</name>
</gene>
<comment type="caution">
    <text evidence="1">The sequence shown here is derived from an EMBL/GenBank/DDBJ whole genome shotgun (WGS) entry which is preliminary data.</text>
</comment>
<evidence type="ECO:0000313" key="1">
    <source>
        <dbReference type="EMBL" id="KUG09391.1"/>
    </source>
</evidence>
<dbReference type="AlphaFoldDB" id="A0A9X0HNT1"/>
<proteinExistence type="predicted"/>
<organism evidence="1 2">
    <name type="scientific">Solirubrum puertoriconensis</name>
    <dbReference type="NCBI Taxonomy" id="1751427"/>
    <lineage>
        <taxon>Bacteria</taxon>
        <taxon>Pseudomonadati</taxon>
        <taxon>Bacteroidota</taxon>
        <taxon>Cytophagia</taxon>
        <taxon>Cytophagales</taxon>
    </lineage>
</organism>
<protein>
    <submittedName>
        <fullName evidence="1">Uncharacterized protein</fullName>
    </submittedName>
</protein>
<dbReference type="Proteomes" id="UP000054223">
    <property type="component" value="Unassembled WGS sequence"/>
</dbReference>
<accession>A0A9X0HNT1</accession>
<dbReference type="EMBL" id="LNAL01000003">
    <property type="protein sequence ID" value="KUG09391.1"/>
    <property type="molecule type" value="Genomic_DNA"/>
</dbReference>
<keyword evidence="2" id="KW-1185">Reference proteome</keyword>
<sequence>MANPDRSRWGVTAAGQLQLFTGAAAQYAGKPFPPAKWASLESGQWLLVRLNGYGGVYYFQLLENKLSHPGAPCLCLAQPDGQTAAILRRREIRSLAPMLSPLEIKELAYAISDRR</sequence>
<name>A0A9X0HNT1_SOLP1</name>